<dbReference type="Proteomes" id="UP000198921">
    <property type="component" value="Unassembled WGS sequence"/>
</dbReference>
<dbReference type="AlphaFoldDB" id="A0A1H3KD74"/>
<dbReference type="EMBL" id="FNOT01000007">
    <property type="protein sequence ID" value="SDY49494.1"/>
    <property type="molecule type" value="Genomic_DNA"/>
</dbReference>
<accession>A0A1H3KD74</accession>
<protein>
    <recommendedName>
        <fullName evidence="5">Lipoprotein</fullName>
    </recommendedName>
</protein>
<dbReference type="STRING" id="1137993.SAMN05660209_03016"/>
<gene>
    <name evidence="3" type="ORF">SAMN05660209_03016</name>
</gene>
<feature type="signal peptide" evidence="2">
    <location>
        <begin position="1"/>
        <end position="19"/>
    </location>
</feature>
<proteinExistence type="predicted"/>
<evidence type="ECO:0000256" key="2">
    <source>
        <dbReference type="SAM" id="SignalP"/>
    </source>
</evidence>
<evidence type="ECO:0000313" key="4">
    <source>
        <dbReference type="Proteomes" id="UP000198921"/>
    </source>
</evidence>
<evidence type="ECO:0000256" key="1">
    <source>
        <dbReference type="SAM" id="MobiDB-lite"/>
    </source>
</evidence>
<evidence type="ECO:0000313" key="3">
    <source>
        <dbReference type="EMBL" id="SDY49494.1"/>
    </source>
</evidence>
<dbReference type="RefSeq" id="WP_091157882.1">
    <property type="nucleotide sequence ID" value="NZ_FNOT01000007.1"/>
</dbReference>
<evidence type="ECO:0008006" key="5">
    <source>
        <dbReference type="Google" id="ProtNLM"/>
    </source>
</evidence>
<sequence>MRRTAVLALALLCAGCSGTDGGAAAGAGGPPAPATTSAAPALPPVPGIEAEVVRHRTDVPVPGRVHVRVTDTGDQPFTVTAVAIDAPGFAPLPPTALTAAFEPGRTIDLRTAYGAPDCTAPSGPPAARLTVARPDGTVADLRVPLAGDDLDVVHREACAAAGVLAVADIGLTGLVAAGDTVTGSVVLSRAGDDDRAVAVLDARRSVVLNIAVEGLPLELGPGEEQAGAEVVFTSASCEPHVLADTKQPFVFPLWVAVGEAEPVPVPLPVDEAQQRVLQQLLDRVC</sequence>
<dbReference type="OrthoDB" id="3784033at2"/>
<organism evidence="3 4">
    <name type="scientific">Geodermatophilus africanus</name>
    <dbReference type="NCBI Taxonomy" id="1137993"/>
    <lineage>
        <taxon>Bacteria</taxon>
        <taxon>Bacillati</taxon>
        <taxon>Actinomycetota</taxon>
        <taxon>Actinomycetes</taxon>
        <taxon>Geodermatophilales</taxon>
        <taxon>Geodermatophilaceae</taxon>
        <taxon>Geodermatophilus</taxon>
    </lineage>
</organism>
<reference evidence="4" key="1">
    <citation type="submission" date="2016-10" db="EMBL/GenBank/DDBJ databases">
        <authorList>
            <person name="Varghese N."/>
            <person name="Submissions S."/>
        </authorList>
    </citation>
    <scope>NUCLEOTIDE SEQUENCE [LARGE SCALE GENOMIC DNA]</scope>
    <source>
        <strain evidence="4">DSM 45422</strain>
    </source>
</reference>
<keyword evidence="2" id="KW-0732">Signal</keyword>
<feature type="chain" id="PRO_5039728270" description="Lipoprotein" evidence="2">
    <location>
        <begin position="20"/>
        <end position="285"/>
    </location>
</feature>
<keyword evidence="4" id="KW-1185">Reference proteome</keyword>
<name>A0A1H3KD74_9ACTN</name>
<feature type="region of interest" description="Disordered" evidence="1">
    <location>
        <begin position="22"/>
        <end position="42"/>
    </location>
</feature>